<evidence type="ECO:0000256" key="1">
    <source>
        <dbReference type="SAM" id="MobiDB-lite"/>
    </source>
</evidence>
<organism evidence="4">
    <name type="scientific">Anisakis simplex</name>
    <name type="common">Herring worm</name>
    <dbReference type="NCBI Taxonomy" id="6269"/>
    <lineage>
        <taxon>Eukaryota</taxon>
        <taxon>Metazoa</taxon>
        <taxon>Ecdysozoa</taxon>
        <taxon>Nematoda</taxon>
        <taxon>Chromadorea</taxon>
        <taxon>Rhabditida</taxon>
        <taxon>Spirurina</taxon>
        <taxon>Ascaridomorpha</taxon>
        <taxon>Ascaridoidea</taxon>
        <taxon>Anisakidae</taxon>
        <taxon>Anisakis</taxon>
        <taxon>Anisakis simplex complex</taxon>
    </lineage>
</organism>
<name>A0A0M3KFC2_ANISI</name>
<feature type="region of interest" description="Disordered" evidence="1">
    <location>
        <begin position="1"/>
        <end position="21"/>
    </location>
</feature>
<reference evidence="4" key="1">
    <citation type="submission" date="2017-02" db="UniProtKB">
        <authorList>
            <consortium name="WormBaseParasite"/>
        </authorList>
    </citation>
    <scope>IDENTIFICATION</scope>
</reference>
<evidence type="ECO:0000313" key="2">
    <source>
        <dbReference type="EMBL" id="VDK67380.1"/>
    </source>
</evidence>
<protein>
    <submittedName>
        <fullName evidence="4">Protein kinase domain-containing protein</fullName>
    </submittedName>
</protein>
<evidence type="ECO:0000313" key="4">
    <source>
        <dbReference type="WBParaSite" id="ASIM_0001968101-mRNA-1"/>
    </source>
</evidence>
<reference evidence="2 3" key="2">
    <citation type="submission" date="2018-11" db="EMBL/GenBank/DDBJ databases">
        <authorList>
            <consortium name="Pathogen Informatics"/>
        </authorList>
    </citation>
    <scope>NUCLEOTIDE SEQUENCE [LARGE SCALE GENOMIC DNA]</scope>
</reference>
<dbReference type="OrthoDB" id="5834349at2759"/>
<proteinExistence type="predicted"/>
<dbReference type="AlphaFoldDB" id="A0A0M3KFC2"/>
<keyword evidence="3" id="KW-1185">Reference proteome</keyword>
<dbReference type="WBParaSite" id="ASIM_0001968101-mRNA-1">
    <property type="protein sequence ID" value="ASIM_0001968101-mRNA-1"/>
    <property type="gene ID" value="ASIM_0001968101"/>
</dbReference>
<sequence>MATGQVDTGQPADDAGPSKLPLPISSPWHKATWGDWEFLPLVDFGLTIMRMTPSKKLNKTYMPAAELVGLKLADKQSSSTSQLIEYCSAASYLIRYIAINAMIVP</sequence>
<accession>A0A0M3KFC2</accession>
<dbReference type="Proteomes" id="UP000267096">
    <property type="component" value="Unassembled WGS sequence"/>
</dbReference>
<evidence type="ECO:0000313" key="3">
    <source>
        <dbReference type="Proteomes" id="UP000267096"/>
    </source>
</evidence>
<dbReference type="EMBL" id="UYRR01036563">
    <property type="protein sequence ID" value="VDK67380.1"/>
    <property type="molecule type" value="Genomic_DNA"/>
</dbReference>
<gene>
    <name evidence="2" type="ORF">ASIM_LOCUS19070</name>
</gene>